<comment type="caution">
    <text evidence="1">The sequence shown here is derived from an EMBL/GenBank/DDBJ whole genome shotgun (WGS) entry which is preliminary data.</text>
</comment>
<evidence type="ECO:0000313" key="1">
    <source>
        <dbReference type="EMBL" id="KAJ2987132.1"/>
    </source>
</evidence>
<dbReference type="Proteomes" id="UP001143856">
    <property type="component" value="Unassembled WGS sequence"/>
</dbReference>
<protein>
    <submittedName>
        <fullName evidence="1">Uncharacterized protein</fullName>
    </submittedName>
</protein>
<dbReference type="EMBL" id="JAPDGR010000839">
    <property type="protein sequence ID" value="KAJ2987132.1"/>
    <property type="molecule type" value="Genomic_DNA"/>
</dbReference>
<organism evidence="1 2">
    <name type="scientific">Xylaria curta</name>
    <dbReference type="NCBI Taxonomy" id="42375"/>
    <lineage>
        <taxon>Eukaryota</taxon>
        <taxon>Fungi</taxon>
        <taxon>Dikarya</taxon>
        <taxon>Ascomycota</taxon>
        <taxon>Pezizomycotina</taxon>
        <taxon>Sordariomycetes</taxon>
        <taxon>Xylariomycetidae</taxon>
        <taxon>Xylariales</taxon>
        <taxon>Xylariaceae</taxon>
        <taxon>Xylaria</taxon>
    </lineage>
</organism>
<gene>
    <name evidence="1" type="ORF">NUW58_g4671</name>
</gene>
<evidence type="ECO:0000313" key="2">
    <source>
        <dbReference type="Proteomes" id="UP001143856"/>
    </source>
</evidence>
<keyword evidence="2" id="KW-1185">Reference proteome</keyword>
<accession>A0ACC1P5U1</accession>
<reference evidence="1" key="1">
    <citation type="submission" date="2022-10" db="EMBL/GenBank/DDBJ databases">
        <title>Genome Sequence of Xylaria curta.</title>
        <authorList>
            <person name="Buettner E."/>
        </authorList>
    </citation>
    <scope>NUCLEOTIDE SEQUENCE</scope>
    <source>
        <strain evidence="1">Babe10</strain>
    </source>
</reference>
<sequence>MSDTIAGDIAKGILPFNLVSGRVANILCTFAQAQLARPGVTVACASQESSPVANADVKAPDTTESLPPISKEPAATADASMVPSVPVDSTTADAPAAPSSDTASKPEAPVEAEAKEDSGNKPSESDISAAQPEKTSDSDPAPETQPITTETAVSGVESSAPAGPNDEAVEPPKPASVEEIRDEDLPNEKPSDTKKPTEEAPKVDAIDNDATGPVTTTGGEATEASPVDSTSAENGNVVAGNKRKVGAVEDAVESGADTTKNKATEPPEKKLKANGTNGATTNGAARKPGRPKKEKRLAAPVGKTARKTRSQGTAD</sequence>
<proteinExistence type="predicted"/>
<name>A0ACC1P5U1_9PEZI</name>